<gene>
    <name evidence="2" type="ORF">HND93_20110</name>
</gene>
<sequence>MPLSLCVVAALSALLTLAAVPGRAGAEEAGPTNLPPSIRIKPLMLPVLTPDGRVEKYAQMEVTLELADAAALLTAQGNTPKLQDAILGELYNAISAGWIIRGNIANAAALRKRLDEAGEAVVGKDKVTRVLITPTARQSAWP</sequence>
<evidence type="ECO:0000313" key="3">
    <source>
        <dbReference type="Proteomes" id="UP000584642"/>
    </source>
</evidence>
<feature type="chain" id="PRO_5047111972" description="Flagellar protein FliL" evidence="1">
    <location>
        <begin position="27"/>
        <end position="142"/>
    </location>
</feature>
<organism evidence="2 3">
    <name type="scientific">Azospirillum oleiclasticum</name>
    <dbReference type="NCBI Taxonomy" id="2735135"/>
    <lineage>
        <taxon>Bacteria</taxon>
        <taxon>Pseudomonadati</taxon>
        <taxon>Pseudomonadota</taxon>
        <taxon>Alphaproteobacteria</taxon>
        <taxon>Rhodospirillales</taxon>
        <taxon>Azospirillaceae</taxon>
        <taxon>Azospirillum</taxon>
    </lineage>
</organism>
<reference evidence="2 3" key="1">
    <citation type="submission" date="2020-05" db="EMBL/GenBank/DDBJ databases">
        <title>Azospirillum oleiclasticum sp. nov, a nitrogen-fixing and heavy crude oil-emulsifying bacterium isolated from the crude oil of Yumen Oilfield.</title>
        <authorList>
            <person name="Wu D."/>
            <person name="Cai M."/>
            <person name="Zhang X."/>
        </authorList>
    </citation>
    <scope>NUCLEOTIDE SEQUENCE [LARGE SCALE GENOMIC DNA]</scope>
    <source>
        <strain evidence="2 3">ROY-1-1-2</strain>
    </source>
</reference>
<proteinExistence type="predicted"/>
<evidence type="ECO:0000256" key="1">
    <source>
        <dbReference type="SAM" id="SignalP"/>
    </source>
</evidence>
<evidence type="ECO:0000313" key="2">
    <source>
        <dbReference type="EMBL" id="NYZ22026.1"/>
    </source>
</evidence>
<dbReference type="RefSeq" id="WP_180283794.1">
    <property type="nucleotide sequence ID" value="NZ_JABFDB010000014.1"/>
</dbReference>
<evidence type="ECO:0008006" key="4">
    <source>
        <dbReference type="Google" id="ProtNLM"/>
    </source>
</evidence>
<dbReference type="EMBL" id="JABFDB010000014">
    <property type="protein sequence ID" value="NYZ22026.1"/>
    <property type="molecule type" value="Genomic_DNA"/>
</dbReference>
<keyword evidence="3" id="KW-1185">Reference proteome</keyword>
<protein>
    <recommendedName>
        <fullName evidence="4">Flagellar protein FliL</fullName>
    </recommendedName>
</protein>
<accession>A0ABX2TFD2</accession>
<feature type="signal peptide" evidence="1">
    <location>
        <begin position="1"/>
        <end position="26"/>
    </location>
</feature>
<keyword evidence="1" id="KW-0732">Signal</keyword>
<dbReference type="Proteomes" id="UP000584642">
    <property type="component" value="Unassembled WGS sequence"/>
</dbReference>
<name>A0ABX2TFD2_9PROT</name>
<comment type="caution">
    <text evidence="2">The sequence shown here is derived from an EMBL/GenBank/DDBJ whole genome shotgun (WGS) entry which is preliminary data.</text>
</comment>